<dbReference type="KEGG" id="ccho:CCHOA_07155"/>
<dbReference type="Proteomes" id="UP000269019">
    <property type="component" value="Chromosome"/>
</dbReference>
<reference evidence="1 2" key="1">
    <citation type="submission" date="2018-11" db="EMBL/GenBank/DDBJ databases">
        <authorList>
            <person name="Kleinhagauer T."/>
            <person name="Glaeser S.P."/>
            <person name="Spergser J."/>
            <person name="Ruckert C."/>
            <person name="Kaempfer P."/>
            <person name="Busse H.-J."/>
        </authorList>
    </citation>
    <scope>NUCLEOTIDE SEQUENCE [LARGE SCALE GENOMIC DNA]</scope>
    <source>
        <strain evidence="1 2">200CH</strain>
    </source>
</reference>
<sequence>MFSARVSARRLLNHRLSAAIILLPMALGSCVLSPDPVPDPVLVEQVVAEQQLAAKLASLGDPRAERIHAQVADTVNEIVRRCGHLRDGTIVQSCNEAAIQTAIATTTSQVDDPEGAQAFADREDFSAAIGTIAAIANQPDADSAARITQQLTLDNLEALAPDSFALLAEQYTDRAGWFSLDSPAERTLPTIIHGTADHTDAADDFPADQLPASIDPRQLSQAEQTELHELAAAIAAAVSLTGFAAATLENPNQASVAANQRNHALALEQWLAAAEAVLPVTDTAAEPVGFQFPGLTDTDDQPTKSAATAALYSQFRDRFLHAAAAATTETWQRVLLQQAALWQVAVEHHNAN</sequence>
<dbReference type="RefSeq" id="WP_123928416.1">
    <property type="nucleotide sequence ID" value="NZ_CP033896.1"/>
</dbReference>
<proteinExistence type="predicted"/>
<protein>
    <recommendedName>
        <fullName evidence="3">DUF4439 domain-containing protein</fullName>
    </recommendedName>
</protein>
<evidence type="ECO:0000313" key="2">
    <source>
        <dbReference type="Proteomes" id="UP000269019"/>
    </source>
</evidence>
<name>A0A3G6J7S2_9CORY</name>
<gene>
    <name evidence="1" type="ORF">CCHOA_07155</name>
</gene>
<dbReference type="AlphaFoldDB" id="A0A3G6J7S2"/>
<dbReference type="EMBL" id="CP033896">
    <property type="protein sequence ID" value="AZA13823.1"/>
    <property type="molecule type" value="Genomic_DNA"/>
</dbReference>
<keyword evidence="2" id="KW-1185">Reference proteome</keyword>
<evidence type="ECO:0008006" key="3">
    <source>
        <dbReference type="Google" id="ProtNLM"/>
    </source>
</evidence>
<organism evidence="1 2">
    <name type="scientific">Corynebacterium choanae</name>
    <dbReference type="NCBI Taxonomy" id="1862358"/>
    <lineage>
        <taxon>Bacteria</taxon>
        <taxon>Bacillati</taxon>
        <taxon>Actinomycetota</taxon>
        <taxon>Actinomycetes</taxon>
        <taxon>Mycobacteriales</taxon>
        <taxon>Corynebacteriaceae</taxon>
        <taxon>Corynebacterium</taxon>
    </lineage>
</organism>
<dbReference type="PROSITE" id="PS51257">
    <property type="entry name" value="PROKAR_LIPOPROTEIN"/>
    <property type="match status" value="1"/>
</dbReference>
<evidence type="ECO:0000313" key="1">
    <source>
        <dbReference type="EMBL" id="AZA13823.1"/>
    </source>
</evidence>
<accession>A0A3G6J7S2</accession>